<feature type="compositionally biased region" description="Polar residues" evidence="2">
    <location>
        <begin position="142"/>
        <end position="152"/>
    </location>
</feature>
<proteinExistence type="inferred from homology"/>
<dbReference type="RefSeq" id="WP_114744486.1">
    <property type="nucleotide sequence ID" value="NZ_QQAY01000002.1"/>
</dbReference>
<accession>A0A370GPJ8</accession>
<dbReference type="Gene3D" id="1.10.10.630">
    <property type="entry name" value="DnaD domain-like"/>
    <property type="match status" value="1"/>
</dbReference>
<protein>
    <submittedName>
        <fullName evidence="4">DnaD/phage-associated family protein</fullName>
    </submittedName>
</protein>
<dbReference type="EMBL" id="QQAY01000002">
    <property type="protein sequence ID" value="RDI45655.1"/>
    <property type="molecule type" value="Genomic_DNA"/>
</dbReference>
<comment type="similarity">
    <text evidence="1">Belongs to the DnaB/DnaD family.</text>
</comment>
<comment type="caution">
    <text evidence="4">The sequence shown here is derived from an EMBL/GenBank/DDBJ whole genome shotgun (WGS) entry which is preliminary data.</text>
</comment>
<sequence>MTKCLVHESPILVLPSLAVKAGLNEAIILQQFHYWISSSRHEHEGRKWVYNTYEQWQKQFPFWSISTIRRTIAKLEKDGWIESRNYNKSKLDNTKWYSICYEKLSEVEGIDVEPDHELNQTEQLDESNRTDDLVNMDKPLPESTSENPAENSKQVEDAAQAADPLHFFEVNGFGYPGHYIREKITHWCTDLSKELVVEAMKMALERGVKNWKYAECILINWVDQDIQSLEDVQVLQKKHRESKKQRVPQRKQNKVRVEKIPEWLEKKEEYKQEEKDPILIEKKRKMIEIQQKYQGKENQR</sequence>
<dbReference type="PANTHER" id="PTHR37293:SF6">
    <property type="entry name" value="DNA REPLICATION PROTEIN DNAD"/>
    <property type="match status" value="1"/>
</dbReference>
<name>A0A370GPJ8_9BACI</name>
<dbReference type="NCBIfam" id="TIGR01446">
    <property type="entry name" value="DnaD_dom"/>
    <property type="match status" value="1"/>
</dbReference>
<organism evidence="4 5">
    <name type="scientific">Falsibacillus pallidus</name>
    <dbReference type="NCBI Taxonomy" id="493781"/>
    <lineage>
        <taxon>Bacteria</taxon>
        <taxon>Bacillati</taxon>
        <taxon>Bacillota</taxon>
        <taxon>Bacilli</taxon>
        <taxon>Bacillales</taxon>
        <taxon>Bacillaceae</taxon>
        <taxon>Falsibacillus</taxon>
    </lineage>
</organism>
<dbReference type="AlphaFoldDB" id="A0A370GPJ8"/>
<dbReference type="Proteomes" id="UP000255326">
    <property type="component" value="Unassembled WGS sequence"/>
</dbReference>
<dbReference type="SUPFAM" id="SSF158499">
    <property type="entry name" value="DnaD domain-like"/>
    <property type="match status" value="1"/>
</dbReference>
<gene>
    <name evidence="4" type="ORF">DFR59_102287</name>
</gene>
<dbReference type="InterPro" id="IPR034829">
    <property type="entry name" value="DnaD-like_sf"/>
</dbReference>
<feature type="region of interest" description="Disordered" evidence="2">
    <location>
        <begin position="119"/>
        <end position="158"/>
    </location>
</feature>
<dbReference type="InterPro" id="IPR006343">
    <property type="entry name" value="DnaB/C_C"/>
</dbReference>
<evidence type="ECO:0000259" key="3">
    <source>
        <dbReference type="Pfam" id="PF07261"/>
    </source>
</evidence>
<dbReference type="InterPro" id="IPR053162">
    <property type="entry name" value="DnaD"/>
</dbReference>
<dbReference type="OrthoDB" id="1258529at2"/>
<dbReference type="Pfam" id="PF07261">
    <property type="entry name" value="DnaB_2"/>
    <property type="match status" value="1"/>
</dbReference>
<evidence type="ECO:0000313" key="4">
    <source>
        <dbReference type="EMBL" id="RDI45655.1"/>
    </source>
</evidence>
<feature type="domain" description="DnaB/C C-terminal" evidence="3">
    <location>
        <begin position="166"/>
        <end position="233"/>
    </location>
</feature>
<keyword evidence="5" id="KW-1185">Reference proteome</keyword>
<dbReference type="PANTHER" id="PTHR37293">
    <property type="entry name" value="PHAGE REPLICATION PROTEIN-RELATED"/>
    <property type="match status" value="1"/>
</dbReference>
<reference evidence="4 5" key="1">
    <citation type="submission" date="2018-07" db="EMBL/GenBank/DDBJ databases">
        <title>Genomic Encyclopedia of Type Strains, Phase IV (KMG-IV): sequencing the most valuable type-strain genomes for metagenomic binning, comparative biology and taxonomic classification.</title>
        <authorList>
            <person name="Goeker M."/>
        </authorList>
    </citation>
    <scope>NUCLEOTIDE SEQUENCE [LARGE SCALE GENOMIC DNA]</scope>
    <source>
        <strain evidence="4 5">DSM 25281</strain>
    </source>
</reference>
<evidence type="ECO:0000256" key="2">
    <source>
        <dbReference type="SAM" id="MobiDB-lite"/>
    </source>
</evidence>
<evidence type="ECO:0000256" key="1">
    <source>
        <dbReference type="ARBA" id="ARBA00093462"/>
    </source>
</evidence>
<evidence type="ECO:0000313" key="5">
    <source>
        <dbReference type="Proteomes" id="UP000255326"/>
    </source>
</evidence>